<name>C0FQ09_9FIRM</name>
<protein>
    <submittedName>
        <fullName evidence="1">Uncharacterized protein</fullName>
    </submittedName>
</protein>
<reference evidence="1 2" key="1">
    <citation type="submission" date="2009-02" db="EMBL/GenBank/DDBJ databases">
        <authorList>
            <person name="Fulton L."/>
            <person name="Clifton S."/>
            <person name="Fulton B."/>
            <person name="Xu J."/>
            <person name="Minx P."/>
            <person name="Pepin K.H."/>
            <person name="Johnson M."/>
            <person name="Bhonagiri V."/>
            <person name="Nash W.E."/>
            <person name="Mardis E.R."/>
            <person name="Wilson R.K."/>
        </authorList>
    </citation>
    <scope>NUCLEOTIDE SEQUENCE [LARGE SCALE GENOMIC DNA]</scope>
    <source>
        <strain evidence="1 2">DSM 16841</strain>
    </source>
</reference>
<dbReference type="AlphaFoldDB" id="C0FQ09"/>
<dbReference type="EMBL" id="ACFY01000037">
    <property type="protein sequence ID" value="EEG95322.1"/>
    <property type="molecule type" value="Genomic_DNA"/>
</dbReference>
<reference evidence="1 2" key="2">
    <citation type="submission" date="2009-03" db="EMBL/GenBank/DDBJ databases">
        <title>Draft genome sequence of Roseburia inulinivorans (DSM 16841).</title>
        <authorList>
            <person name="Sudarsanam P."/>
            <person name="Ley R."/>
            <person name="Guruge J."/>
            <person name="Turnbaugh P.J."/>
            <person name="Mahowald M."/>
            <person name="Liep D."/>
            <person name="Gordon J."/>
        </authorList>
    </citation>
    <scope>NUCLEOTIDE SEQUENCE [LARGE SCALE GENOMIC DNA]</scope>
    <source>
        <strain evidence="1 2">DSM 16841</strain>
    </source>
</reference>
<evidence type="ECO:0000313" key="1">
    <source>
        <dbReference type="EMBL" id="EEG95322.1"/>
    </source>
</evidence>
<gene>
    <name evidence="1" type="ORF">ROSEINA2194_00813</name>
</gene>
<dbReference type="Proteomes" id="UP000003561">
    <property type="component" value="Unassembled WGS sequence"/>
</dbReference>
<sequence length="45" mass="5416">MHFCFICQEDFSESLSYAAKQQVFYCCVNSNIFLFYIQNDRSVLY</sequence>
<comment type="caution">
    <text evidence="1">The sequence shown here is derived from an EMBL/GenBank/DDBJ whole genome shotgun (WGS) entry which is preliminary data.</text>
</comment>
<organism evidence="1 2">
    <name type="scientific">Roseburia inulinivorans DSM 16841</name>
    <dbReference type="NCBI Taxonomy" id="622312"/>
    <lineage>
        <taxon>Bacteria</taxon>
        <taxon>Bacillati</taxon>
        <taxon>Bacillota</taxon>
        <taxon>Clostridia</taxon>
        <taxon>Lachnospirales</taxon>
        <taxon>Lachnospiraceae</taxon>
        <taxon>Roseburia</taxon>
    </lineage>
</organism>
<evidence type="ECO:0000313" key="2">
    <source>
        <dbReference type="Proteomes" id="UP000003561"/>
    </source>
</evidence>
<proteinExistence type="predicted"/>
<accession>C0FQ09</accession>